<evidence type="ECO:0000313" key="3">
    <source>
        <dbReference type="Proteomes" id="UP000008783"/>
    </source>
</evidence>
<reference evidence="3" key="2">
    <citation type="journal article" date="2011" name="Proc. Natl. Acad. Sci. U.S.A.">
        <title>Obligate biotrophy features unraveled by the genomic analysis of rust fungi.</title>
        <authorList>
            <person name="Duplessis S."/>
            <person name="Cuomo C.A."/>
            <person name="Lin Y.-C."/>
            <person name="Aerts A."/>
            <person name="Tisserant E."/>
            <person name="Veneault-Fourrey C."/>
            <person name="Joly D.L."/>
            <person name="Hacquard S."/>
            <person name="Amselem J."/>
            <person name="Cantarel B.L."/>
            <person name="Chiu R."/>
            <person name="Coutinho P.M."/>
            <person name="Feau N."/>
            <person name="Field M."/>
            <person name="Frey P."/>
            <person name="Gelhaye E."/>
            <person name="Goldberg J."/>
            <person name="Grabherr M.G."/>
            <person name="Kodira C.D."/>
            <person name="Kohler A."/>
            <person name="Kuees U."/>
            <person name="Lindquist E.A."/>
            <person name="Lucas S.M."/>
            <person name="Mago R."/>
            <person name="Mauceli E."/>
            <person name="Morin E."/>
            <person name="Murat C."/>
            <person name="Pangilinan J.L."/>
            <person name="Park R."/>
            <person name="Pearson M."/>
            <person name="Quesneville H."/>
            <person name="Rouhier N."/>
            <person name="Sakthikumar S."/>
            <person name="Salamov A.A."/>
            <person name="Schmutz J."/>
            <person name="Selles B."/>
            <person name="Shapiro H."/>
            <person name="Tanguay P."/>
            <person name="Tuskan G.A."/>
            <person name="Henrissat B."/>
            <person name="Van de Peer Y."/>
            <person name="Rouze P."/>
            <person name="Ellis J.G."/>
            <person name="Dodds P.N."/>
            <person name="Schein J.E."/>
            <person name="Zhong S."/>
            <person name="Hamelin R.C."/>
            <person name="Grigoriev I.V."/>
            <person name="Szabo L.J."/>
            <person name="Martin F."/>
        </authorList>
    </citation>
    <scope>NUCLEOTIDE SEQUENCE [LARGE SCALE GENOMIC DNA]</scope>
    <source>
        <strain evidence="3">CRL 75-36-700-3 / race SCCL</strain>
    </source>
</reference>
<feature type="compositionally biased region" description="Polar residues" evidence="1">
    <location>
        <begin position="84"/>
        <end position="99"/>
    </location>
</feature>
<sequence>MSDRSRNRSQSRASSDTEHDKREFQQPYVNITTRRKNSKGKGTNQNNDLYDSTDRSPIQQVLPSVEGKPGMVIQGNEPNDGRSHTGSSRILSRGFQRNDSLTRSRRSVDSNSRMGSRFSHGPTIIAPDGERSIRSPLPSPSGTDPSRYHKPSGSSEQPDSSRSDEQQEHQPQTRQYTSQPSIRTTKPTSIPRSDAPKGTQTKQSLEKLYLLRDGTDGEVPSGNLPTSGGGTHQNPKERSGWSPPDNYNGQNL</sequence>
<reference key="1">
    <citation type="submission" date="2007-01" db="EMBL/GenBank/DDBJ databases">
        <title>The Genome Sequence of Puccinia graminis f. sp. tritici Strain CRL 75-36-700-3.</title>
        <authorList>
            <consortium name="The Broad Institute Genome Sequencing Platform"/>
            <person name="Birren B."/>
            <person name="Lander E."/>
            <person name="Galagan J."/>
            <person name="Nusbaum C."/>
            <person name="Devon K."/>
            <person name="Cuomo C."/>
            <person name="Jaffe D."/>
            <person name="Butler J."/>
            <person name="Alvarez P."/>
            <person name="Gnerre S."/>
            <person name="Grabherr M."/>
            <person name="Mauceli E."/>
            <person name="Brockman W."/>
            <person name="Young S."/>
            <person name="LaButti K."/>
            <person name="Sykes S."/>
            <person name="DeCaprio D."/>
            <person name="Crawford M."/>
            <person name="Koehrsen M."/>
            <person name="Engels R."/>
            <person name="Montgomery P."/>
            <person name="Pearson M."/>
            <person name="Howarth C."/>
            <person name="Larson L."/>
            <person name="White J."/>
            <person name="Zeng Q."/>
            <person name="Kodira C."/>
            <person name="Yandava C."/>
            <person name="Alvarado L."/>
            <person name="O'Leary S."/>
            <person name="Szabo L."/>
            <person name="Dean R."/>
            <person name="Schein J."/>
        </authorList>
    </citation>
    <scope>NUCLEOTIDE SEQUENCE</scope>
    <source>
        <strain>CRL 75-36-700-3</strain>
    </source>
</reference>
<feature type="compositionally biased region" description="Polar residues" evidence="1">
    <location>
        <begin position="169"/>
        <end position="191"/>
    </location>
</feature>
<feature type="compositionally biased region" description="Basic and acidic residues" evidence="1">
    <location>
        <begin position="15"/>
        <end position="24"/>
    </location>
</feature>
<organism evidence="2 3">
    <name type="scientific">Puccinia graminis f. sp. tritici (strain CRL 75-36-700-3 / race SCCL)</name>
    <name type="common">Black stem rust fungus</name>
    <dbReference type="NCBI Taxonomy" id="418459"/>
    <lineage>
        <taxon>Eukaryota</taxon>
        <taxon>Fungi</taxon>
        <taxon>Dikarya</taxon>
        <taxon>Basidiomycota</taxon>
        <taxon>Pucciniomycotina</taxon>
        <taxon>Pucciniomycetes</taxon>
        <taxon>Pucciniales</taxon>
        <taxon>Pucciniaceae</taxon>
        <taxon>Puccinia</taxon>
    </lineage>
</organism>
<dbReference type="KEGG" id="pgr:PGTG_03868"/>
<dbReference type="RefSeq" id="XP_003322331.1">
    <property type="nucleotide sequence ID" value="XM_003322283.1"/>
</dbReference>
<dbReference type="GeneID" id="10541058"/>
<accession>E3K0T7</accession>
<evidence type="ECO:0000313" key="2">
    <source>
        <dbReference type="EMBL" id="EFP77912.1"/>
    </source>
</evidence>
<feature type="region of interest" description="Disordered" evidence="1">
    <location>
        <begin position="1"/>
        <end position="252"/>
    </location>
</feature>
<name>E3K0T7_PUCGT</name>
<protein>
    <submittedName>
        <fullName evidence="2">Uncharacterized protein</fullName>
    </submittedName>
</protein>
<dbReference type="HOGENOM" id="CLU_1103233_0_0_1"/>
<dbReference type="Proteomes" id="UP000008783">
    <property type="component" value="Unassembled WGS sequence"/>
</dbReference>
<feature type="compositionally biased region" description="Polar residues" evidence="1">
    <location>
        <begin position="40"/>
        <end position="62"/>
    </location>
</feature>
<dbReference type="EMBL" id="DS178269">
    <property type="protein sequence ID" value="EFP77912.1"/>
    <property type="molecule type" value="Genomic_DNA"/>
</dbReference>
<dbReference type="OrthoDB" id="10487776at2759"/>
<proteinExistence type="predicted"/>
<dbReference type="VEuPathDB" id="FungiDB:PGTG_03868"/>
<gene>
    <name evidence="2" type="ORF">PGTG_03868</name>
</gene>
<evidence type="ECO:0000256" key="1">
    <source>
        <dbReference type="SAM" id="MobiDB-lite"/>
    </source>
</evidence>
<keyword evidence="3" id="KW-1185">Reference proteome</keyword>
<dbReference type="InParanoid" id="E3K0T7"/>
<feature type="compositionally biased region" description="Basic and acidic residues" evidence="1">
    <location>
        <begin position="159"/>
        <end position="168"/>
    </location>
</feature>
<dbReference type="AlphaFoldDB" id="E3K0T7"/>